<dbReference type="Proteomes" id="UP000002630">
    <property type="component" value="Linkage Group LG34"/>
</dbReference>
<sequence>MTARRTPLTRSSLLRNTAEACPLIERLGLVEDPDKFPAAAPSKCFSGSYQGAAINVVTNGKCSRFGVDQIGTVAAGLSTWLSVEAIKPDIVINAGTAGGFKKHDTAIGDVFISTSVKNHDRRIPIPGFKEFGIGNHESHPAPEMLKELGFKQGVVTTGSSFDHTETDDKMMEENDARVKDMEAAAVAWACEQHGTPLFCIKVVTDLVDGGGVGEEEFLQNLKAASDSLQEAMPRVLDFVLARRLDDL</sequence>
<dbReference type="InterPro" id="IPR035994">
    <property type="entry name" value="Nucleoside_phosphorylase_sf"/>
</dbReference>
<dbReference type="PANTHER" id="PTHR46994">
    <property type="entry name" value="5'-METHYLTHIOADENOSINE/S-ADENOSYLHOMOCYSTEINE NUCLEOSIDASE 1"/>
    <property type="match status" value="1"/>
</dbReference>
<dbReference type="InterPro" id="IPR000845">
    <property type="entry name" value="Nucleoside_phosphorylase_d"/>
</dbReference>
<dbReference type="OMA" id="FKDKGAC"/>
<organism evidence="2 3">
    <name type="scientific">Ectocarpus siliculosus</name>
    <name type="common">Brown alga</name>
    <name type="synonym">Conferva siliculosa</name>
    <dbReference type="NCBI Taxonomy" id="2880"/>
    <lineage>
        <taxon>Eukaryota</taxon>
        <taxon>Sar</taxon>
        <taxon>Stramenopiles</taxon>
        <taxon>Ochrophyta</taxon>
        <taxon>PX clade</taxon>
        <taxon>Phaeophyceae</taxon>
        <taxon>Ectocarpales</taxon>
        <taxon>Ectocarpaceae</taxon>
        <taxon>Ectocarpus</taxon>
    </lineage>
</organism>
<dbReference type="eggNOG" id="ENOG502QTZK">
    <property type="taxonomic scope" value="Eukaryota"/>
</dbReference>
<name>D8LCX1_ECTSI</name>
<feature type="domain" description="Nucleoside phosphorylase" evidence="1">
    <location>
        <begin position="36"/>
        <end position="232"/>
    </location>
</feature>
<dbReference type="Gene3D" id="3.40.50.1580">
    <property type="entry name" value="Nucleoside phosphorylase domain"/>
    <property type="match status" value="1"/>
</dbReference>
<dbReference type="GO" id="GO:0008930">
    <property type="term" value="F:methylthioadenosine nucleosidase activity"/>
    <property type="evidence" value="ECO:0007669"/>
    <property type="project" value="InterPro"/>
</dbReference>
<dbReference type="SUPFAM" id="SSF53167">
    <property type="entry name" value="Purine and uridine phosphorylases"/>
    <property type="match status" value="1"/>
</dbReference>
<dbReference type="CDD" id="cd09008">
    <property type="entry name" value="MTAN"/>
    <property type="match status" value="1"/>
</dbReference>
<reference evidence="2 3" key="1">
    <citation type="journal article" date="2010" name="Nature">
        <title>The Ectocarpus genome and the independent evolution of multicellularity in brown algae.</title>
        <authorList>
            <person name="Cock J.M."/>
            <person name="Sterck L."/>
            <person name="Rouze P."/>
            <person name="Scornet D."/>
            <person name="Allen A.E."/>
            <person name="Amoutzias G."/>
            <person name="Anthouard V."/>
            <person name="Artiguenave F."/>
            <person name="Aury J.M."/>
            <person name="Badger J.H."/>
            <person name="Beszteri B."/>
            <person name="Billiau K."/>
            <person name="Bonnet E."/>
            <person name="Bothwell J.H."/>
            <person name="Bowler C."/>
            <person name="Boyen C."/>
            <person name="Brownlee C."/>
            <person name="Carrano C.J."/>
            <person name="Charrier B."/>
            <person name="Cho G.Y."/>
            <person name="Coelho S.M."/>
            <person name="Collen J."/>
            <person name="Corre E."/>
            <person name="Da Silva C."/>
            <person name="Delage L."/>
            <person name="Delaroque N."/>
            <person name="Dittami S.M."/>
            <person name="Doulbeau S."/>
            <person name="Elias M."/>
            <person name="Farnham G."/>
            <person name="Gachon C.M."/>
            <person name="Gschloessl B."/>
            <person name="Heesch S."/>
            <person name="Jabbari K."/>
            <person name="Jubin C."/>
            <person name="Kawai H."/>
            <person name="Kimura K."/>
            <person name="Kloareg B."/>
            <person name="Kupper F.C."/>
            <person name="Lang D."/>
            <person name="Le Bail A."/>
            <person name="Leblanc C."/>
            <person name="Lerouge P."/>
            <person name="Lohr M."/>
            <person name="Lopez P.J."/>
            <person name="Martens C."/>
            <person name="Maumus F."/>
            <person name="Michel G."/>
            <person name="Miranda-Saavedra D."/>
            <person name="Morales J."/>
            <person name="Moreau H."/>
            <person name="Motomura T."/>
            <person name="Nagasato C."/>
            <person name="Napoli C.A."/>
            <person name="Nelson D.R."/>
            <person name="Nyvall-Collen P."/>
            <person name="Peters A.F."/>
            <person name="Pommier C."/>
            <person name="Potin P."/>
            <person name="Poulain J."/>
            <person name="Quesneville H."/>
            <person name="Read B."/>
            <person name="Rensing S.A."/>
            <person name="Ritter A."/>
            <person name="Rousvoal S."/>
            <person name="Samanta M."/>
            <person name="Samson G."/>
            <person name="Schroeder D.C."/>
            <person name="Segurens B."/>
            <person name="Strittmatter M."/>
            <person name="Tonon T."/>
            <person name="Tregear J.W."/>
            <person name="Valentin K."/>
            <person name="von Dassow P."/>
            <person name="Yamagishi T."/>
            <person name="Van de Peer Y."/>
            <person name="Wincker P."/>
        </authorList>
    </citation>
    <scope>NUCLEOTIDE SEQUENCE [LARGE SCALE GENOMIC DNA]</scope>
    <source>
        <strain evidence="3">Ec32 / CCAP1310/4</strain>
    </source>
</reference>
<dbReference type="EMBL" id="FN647801">
    <property type="protein sequence ID" value="CBN75513.1"/>
    <property type="molecule type" value="Genomic_DNA"/>
</dbReference>
<dbReference type="STRING" id="2880.D8LCX1"/>
<proteinExistence type="predicted"/>
<dbReference type="InParanoid" id="D8LCX1"/>
<protein>
    <recommendedName>
        <fullName evidence="1">Nucleoside phosphorylase domain-containing protein</fullName>
    </recommendedName>
</protein>
<dbReference type="Pfam" id="PF01048">
    <property type="entry name" value="PNP_UDP_1"/>
    <property type="match status" value="1"/>
</dbReference>
<dbReference type="OrthoDB" id="1153057at2759"/>
<evidence type="ECO:0000313" key="2">
    <source>
        <dbReference type="EMBL" id="CBN75513.1"/>
    </source>
</evidence>
<evidence type="ECO:0000259" key="1">
    <source>
        <dbReference type="Pfam" id="PF01048"/>
    </source>
</evidence>
<accession>D8LCX1</accession>
<dbReference type="AlphaFoldDB" id="D8LCX1"/>
<gene>
    <name evidence="2" type="ORF">Esi_0111_0087</name>
</gene>
<dbReference type="GO" id="GO:0009116">
    <property type="term" value="P:nucleoside metabolic process"/>
    <property type="evidence" value="ECO:0007669"/>
    <property type="project" value="InterPro"/>
</dbReference>
<evidence type="ECO:0000313" key="3">
    <source>
        <dbReference type="Proteomes" id="UP000002630"/>
    </source>
</evidence>
<dbReference type="EMBL" id="FN649759">
    <property type="protein sequence ID" value="CBN75513.1"/>
    <property type="molecule type" value="Genomic_DNA"/>
</dbReference>
<dbReference type="InterPro" id="IPR044580">
    <property type="entry name" value="MTAN"/>
</dbReference>
<dbReference type="PANTHER" id="PTHR46994:SF1">
    <property type="entry name" value="5'-METHYLTHIOADENOSINE NUCLEOSIDASE"/>
    <property type="match status" value="1"/>
</dbReference>
<dbReference type="GO" id="GO:0019509">
    <property type="term" value="P:L-methionine salvage from methylthioadenosine"/>
    <property type="evidence" value="ECO:0007669"/>
    <property type="project" value="InterPro"/>
</dbReference>
<keyword evidence="3" id="KW-1185">Reference proteome</keyword>